<keyword evidence="7" id="KW-0521">NADP</keyword>
<protein>
    <recommendedName>
        <fullName evidence="4">L-ornithine N(5)-monooxygenase [NAD(P)H]</fullName>
        <ecNumber evidence="4">1.14.13.196</ecNumber>
    </recommendedName>
</protein>
<comment type="similarity">
    <text evidence="3">Belongs to the lysine N(6)-hydroxylase/L-ornithine N(5)-oxygenase family.</text>
</comment>
<evidence type="ECO:0000256" key="10">
    <source>
        <dbReference type="ARBA" id="ARBA00049248"/>
    </source>
</evidence>
<dbReference type="InterPro" id="IPR025700">
    <property type="entry name" value="Lys/Orn_oxygenase"/>
</dbReference>
<keyword evidence="13" id="KW-1185">Reference proteome</keyword>
<evidence type="ECO:0000256" key="5">
    <source>
        <dbReference type="ARBA" id="ARBA00022630"/>
    </source>
</evidence>
<comment type="catalytic activity">
    <reaction evidence="9">
        <text>L-ornithine + NADPH + O2 = N(5)-hydroxy-L-ornithine + NADP(+) + H2O</text>
        <dbReference type="Rhea" id="RHEA:41508"/>
        <dbReference type="ChEBI" id="CHEBI:15377"/>
        <dbReference type="ChEBI" id="CHEBI:15379"/>
        <dbReference type="ChEBI" id="CHEBI:46911"/>
        <dbReference type="ChEBI" id="CHEBI:57783"/>
        <dbReference type="ChEBI" id="CHEBI:58349"/>
        <dbReference type="ChEBI" id="CHEBI:78275"/>
        <dbReference type="EC" id="1.14.13.196"/>
    </reaction>
</comment>
<comment type="cofactor">
    <cofactor evidence="1">
        <name>FAD</name>
        <dbReference type="ChEBI" id="CHEBI:57692"/>
    </cofactor>
</comment>
<reference evidence="13" key="1">
    <citation type="journal article" date="2017" name="bioRxiv">
        <title>Conservation of a gene cluster reveals novel cercosporin biosynthetic mechanisms and extends production to the genus Colletotrichum.</title>
        <authorList>
            <person name="de Jonge R."/>
            <person name="Ebert M.K."/>
            <person name="Huitt-Roehl C.R."/>
            <person name="Pal P."/>
            <person name="Suttle J.C."/>
            <person name="Spanner R.E."/>
            <person name="Neubauer J.D."/>
            <person name="Jurick W.M.II."/>
            <person name="Stott K.A."/>
            <person name="Secor G.A."/>
            <person name="Thomma B.P.H.J."/>
            <person name="Van de Peer Y."/>
            <person name="Townsend C.A."/>
            <person name="Bolton M.D."/>
        </authorList>
    </citation>
    <scope>NUCLEOTIDE SEQUENCE [LARGE SCALE GENOMIC DNA]</scope>
    <source>
        <strain evidence="13">CBS538.71</strain>
    </source>
</reference>
<dbReference type="PANTHER" id="PTHR38663">
    <property type="match status" value="1"/>
</dbReference>
<dbReference type="SUPFAM" id="SSF51905">
    <property type="entry name" value="FAD/NAD(P)-binding domain"/>
    <property type="match status" value="1"/>
</dbReference>
<dbReference type="AlphaFoldDB" id="A0A2S6C0A0"/>
<gene>
    <name evidence="12" type="ORF">CBER1_11739</name>
</gene>
<dbReference type="Gene3D" id="3.50.50.60">
    <property type="entry name" value="FAD/NAD(P)-binding domain"/>
    <property type="match status" value="1"/>
</dbReference>
<sequence>MPSSRTDSMSPERETSSLPFIYDTIIIGAGPCGLATAARLREPTPSAIFTDEEHHRYHWIRKHAGQATIKNSKTGKVRPLGSDASREHSSRISNPHPSMLVLDNSGDTWMAKWERLFKLLEISHLRSPMFFHPDPRDRDGLLAYAHAAGREDECVEIAGCVGKELSKHQMKKRRNHRKPGEQARARITIDERDRKDYFTPPADLFTSYCTSIATRYDLLSSDLIEKATATNIQYDYVKHISPDEKIFTIATSEGQAYYTRTAVLAIGAGNTPTVPAPFPQRPHGAFPPNTCHAFHPNGDATLQSRLHRLKKTSEETSVLVIGGGLTSVQIIDRVLRHHHRTSPNLKVFHLTRSCLNIKPFDVDLSWMGKFRNHEKASFWSADTDCERSEMVKVARGGGSVTPRFAKVLKSWVEKGKVEVHEGCKVVRSEFHGQEDGEGEGEGWWEIETEPKVGNLEKRKIHFVYFATGVQSDFEKLGMLRNMCEEFPVEGYDGLPALTDDLMWKEGVPLFVTGKFAALRLGPGAGNLEGARLGAERIAWGMQDFLSGSEEGCGNGGGFGAAGPSCASEYRFAAGIGSRFESLDVEG</sequence>
<evidence type="ECO:0000256" key="4">
    <source>
        <dbReference type="ARBA" id="ARBA00012881"/>
    </source>
</evidence>
<evidence type="ECO:0000256" key="7">
    <source>
        <dbReference type="ARBA" id="ARBA00022857"/>
    </source>
</evidence>
<dbReference type="PANTHER" id="PTHR38663:SF1">
    <property type="entry name" value="L-ORNITHINE N(5)-MONOOXYGENASE"/>
    <property type="match status" value="1"/>
</dbReference>
<name>A0A2S6C0A0_9PEZI</name>
<dbReference type="EC" id="1.14.13.196" evidence="4"/>
<comment type="pathway">
    <text evidence="2">Siderophore biosynthesis.</text>
</comment>
<evidence type="ECO:0000256" key="1">
    <source>
        <dbReference type="ARBA" id="ARBA00001974"/>
    </source>
</evidence>
<evidence type="ECO:0000256" key="9">
    <source>
        <dbReference type="ARBA" id="ARBA00047598"/>
    </source>
</evidence>
<feature type="region of interest" description="Disordered" evidence="11">
    <location>
        <begin position="72"/>
        <end position="99"/>
    </location>
</feature>
<accession>A0A2S6C0A0</accession>
<organism evidence="12 13">
    <name type="scientific">Cercospora berteroae</name>
    <dbReference type="NCBI Taxonomy" id="357750"/>
    <lineage>
        <taxon>Eukaryota</taxon>
        <taxon>Fungi</taxon>
        <taxon>Dikarya</taxon>
        <taxon>Ascomycota</taxon>
        <taxon>Pezizomycotina</taxon>
        <taxon>Dothideomycetes</taxon>
        <taxon>Dothideomycetidae</taxon>
        <taxon>Mycosphaerellales</taxon>
        <taxon>Mycosphaerellaceae</taxon>
        <taxon>Cercospora</taxon>
    </lineage>
</organism>
<keyword evidence="5" id="KW-0285">Flavoprotein</keyword>
<evidence type="ECO:0000256" key="2">
    <source>
        <dbReference type="ARBA" id="ARBA00004924"/>
    </source>
</evidence>
<evidence type="ECO:0000313" key="12">
    <source>
        <dbReference type="EMBL" id="PPJ53157.1"/>
    </source>
</evidence>
<dbReference type="EMBL" id="PNEN01001589">
    <property type="protein sequence ID" value="PPJ53157.1"/>
    <property type="molecule type" value="Genomic_DNA"/>
</dbReference>
<dbReference type="GO" id="GO:0016491">
    <property type="term" value="F:oxidoreductase activity"/>
    <property type="evidence" value="ECO:0007669"/>
    <property type="project" value="UniProtKB-KW"/>
</dbReference>
<dbReference type="InterPro" id="IPR036188">
    <property type="entry name" value="FAD/NAD-bd_sf"/>
</dbReference>
<evidence type="ECO:0000256" key="11">
    <source>
        <dbReference type="SAM" id="MobiDB-lite"/>
    </source>
</evidence>
<proteinExistence type="inferred from homology"/>
<keyword evidence="6" id="KW-0274">FAD</keyword>
<evidence type="ECO:0000256" key="3">
    <source>
        <dbReference type="ARBA" id="ARBA00007588"/>
    </source>
</evidence>
<comment type="caution">
    <text evidence="12">The sequence shown here is derived from an EMBL/GenBank/DDBJ whole genome shotgun (WGS) entry which is preliminary data.</text>
</comment>
<evidence type="ECO:0000256" key="8">
    <source>
        <dbReference type="ARBA" id="ARBA00023002"/>
    </source>
</evidence>
<keyword evidence="8" id="KW-0560">Oxidoreductase</keyword>
<comment type="catalytic activity">
    <reaction evidence="10">
        <text>L-ornithine + NADH + O2 = N(5)-hydroxy-L-ornithine + NAD(+) + H2O</text>
        <dbReference type="Rhea" id="RHEA:41512"/>
        <dbReference type="ChEBI" id="CHEBI:15377"/>
        <dbReference type="ChEBI" id="CHEBI:15379"/>
        <dbReference type="ChEBI" id="CHEBI:46911"/>
        <dbReference type="ChEBI" id="CHEBI:57540"/>
        <dbReference type="ChEBI" id="CHEBI:57945"/>
        <dbReference type="ChEBI" id="CHEBI:78275"/>
        <dbReference type="EC" id="1.14.13.196"/>
    </reaction>
</comment>
<evidence type="ECO:0000256" key="6">
    <source>
        <dbReference type="ARBA" id="ARBA00022827"/>
    </source>
</evidence>
<evidence type="ECO:0000313" key="13">
    <source>
        <dbReference type="Proteomes" id="UP000237631"/>
    </source>
</evidence>
<dbReference type="Proteomes" id="UP000237631">
    <property type="component" value="Unassembled WGS sequence"/>
</dbReference>
<dbReference type="Pfam" id="PF13434">
    <property type="entry name" value="Lys_Orn_oxgnase"/>
    <property type="match status" value="1"/>
</dbReference>
<dbReference type="OrthoDB" id="76038at2759"/>